<dbReference type="EMBL" id="CP023564">
    <property type="protein sequence ID" value="ATG54451.1"/>
    <property type="molecule type" value="Genomic_DNA"/>
</dbReference>
<protein>
    <recommendedName>
        <fullName evidence="5">Helicase C-terminal domain-containing protein</fullName>
    </recommendedName>
</protein>
<gene>
    <name evidence="6" type="ORF">CFK41_06470</name>
</gene>
<dbReference type="InterPro" id="IPR027417">
    <property type="entry name" value="P-loop_NTPase"/>
</dbReference>
<dbReference type="RefSeq" id="WP_096798918.1">
    <property type="nucleotide sequence ID" value="NZ_CP023564.1"/>
</dbReference>
<dbReference type="InterPro" id="IPR011545">
    <property type="entry name" value="DEAD/DEAH_box_helicase_dom"/>
</dbReference>
<feature type="domain" description="Helicase C-terminal" evidence="5">
    <location>
        <begin position="308"/>
        <end position="492"/>
    </location>
</feature>
<sequence length="796" mass="90330">MSDKEYIDVLRFGVFMSRSSDDAVQRLGYRIFLQYGEATGDYEPLREIAQSRDLIPLVAAIERLHPLLVEDTSLSETFFAAHSTNFEETVGLRRIYRTRGQMELREFNAREPDAVVVAPTSYGKSEMLIDKVVSNLQSRTCVLVPSRALIAQTRSNIVADDRVRDSRVRVITHPEAFNHDVRFIAVMTQERLQRLLVENVDLEIDQLLVDEAHNLLPGDTRAIDLSQVILIARSRNPQLAITYYTPFIASPENLRHVDGADQATLAKAVNEHVKIERFVITPPGEPHRLYDQFLNETFELGAETPADEVEAVLQAGAHRNLVYVNRPKDAQDLASRLASHRPAVDLSPAATRAVAAIADLIDPRYSLIDAIKRGVTFHHSQVPDSLRLYIEELFRDDDSPDPRFIVTTSTLLEGVNTPADRLIMMTGTRGRANLSRSAFRNLAGRVGRFSEVFSPERGDLSLLQPRIHLIPSSYARRNWNVDSFLSSVANVASVVEDKVQNPLLEKAEEVSDRQAALEFLENIESGVTTVVGARIASTEVGRLCYRHGVRDFDIIDLEKTLQERVDERADNEQIDDVEALLNAIVEIFLTGIDLPDGDDLARVRDTVGARRFYGMFLDWRSRNEPFRRMISHFVRYWSNLTDEYVYVGHRWGEVRYGDGFRELFVQMQTKSRAQLVNLAVVKIKEEQDFVDFRLLKYIEILFDLELVSESLYHRIKYGTDDSYLICLLRNGFSPELARLVKDDYGALVKVNSPLNQVAVGPELPDAMRRDDRNDILAYEAQTLVNVGLDFDGLLLP</sequence>
<evidence type="ECO:0000256" key="1">
    <source>
        <dbReference type="ARBA" id="ARBA00022741"/>
    </source>
</evidence>
<dbReference type="Proteomes" id="UP000217889">
    <property type="component" value="Chromosome"/>
</dbReference>
<dbReference type="PANTHER" id="PTHR47961">
    <property type="entry name" value="DNA POLYMERASE THETA, PUTATIVE (AFU_ORTHOLOGUE AFUA_1G05260)-RELATED"/>
    <property type="match status" value="1"/>
</dbReference>
<name>A0A291GW52_9MICO</name>
<evidence type="ECO:0000256" key="2">
    <source>
        <dbReference type="ARBA" id="ARBA00022801"/>
    </source>
</evidence>
<dbReference type="KEGG" id="bgg:CFK41_06470"/>
<evidence type="ECO:0000259" key="5">
    <source>
        <dbReference type="PROSITE" id="PS51194"/>
    </source>
</evidence>
<evidence type="ECO:0000256" key="3">
    <source>
        <dbReference type="ARBA" id="ARBA00022806"/>
    </source>
</evidence>
<accession>A0A291GW52</accession>
<keyword evidence="1" id="KW-0547">Nucleotide-binding</keyword>
<dbReference type="InterPro" id="IPR001650">
    <property type="entry name" value="Helicase_C-like"/>
</dbReference>
<dbReference type="InterPro" id="IPR050474">
    <property type="entry name" value="Hel308_SKI2-like"/>
</dbReference>
<organism evidence="6 7">
    <name type="scientific">Brachybacterium ginsengisoli</name>
    <dbReference type="NCBI Taxonomy" id="1331682"/>
    <lineage>
        <taxon>Bacteria</taxon>
        <taxon>Bacillati</taxon>
        <taxon>Actinomycetota</taxon>
        <taxon>Actinomycetes</taxon>
        <taxon>Micrococcales</taxon>
        <taxon>Dermabacteraceae</taxon>
        <taxon>Brachybacterium</taxon>
    </lineage>
</organism>
<dbReference type="SMART" id="SM00490">
    <property type="entry name" value="HELICc"/>
    <property type="match status" value="1"/>
</dbReference>
<reference evidence="6 7" key="1">
    <citation type="journal article" date="2014" name="Int. J. Syst. Evol. Microbiol.">
        <title>Brachybacterium ginsengisoli sp. nov., isolated from soil of a ginseng field.</title>
        <authorList>
            <person name="Hoang V.A."/>
            <person name="Kim Y.J."/>
            <person name="Nguyen N.L."/>
            <person name="Yang D.C."/>
        </authorList>
    </citation>
    <scope>NUCLEOTIDE SEQUENCE [LARGE SCALE GENOMIC DNA]</scope>
    <source>
        <strain evidence="6 7">DCY80</strain>
    </source>
</reference>
<dbReference type="SUPFAM" id="SSF52540">
    <property type="entry name" value="P-loop containing nucleoside triphosphate hydrolases"/>
    <property type="match status" value="1"/>
</dbReference>
<dbReference type="GO" id="GO:0003676">
    <property type="term" value="F:nucleic acid binding"/>
    <property type="evidence" value="ECO:0007669"/>
    <property type="project" value="InterPro"/>
</dbReference>
<dbReference type="AlphaFoldDB" id="A0A291GW52"/>
<dbReference type="GO" id="GO:0016787">
    <property type="term" value="F:hydrolase activity"/>
    <property type="evidence" value="ECO:0007669"/>
    <property type="project" value="UniProtKB-KW"/>
</dbReference>
<keyword evidence="2" id="KW-0378">Hydrolase</keyword>
<evidence type="ECO:0000313" key="7">
    <source>
        <dbReference type="Proteomes" id="UP000217889"/>
    </source>
</evidence>
<dbReference type="Pfam" id="PF00270">
    <property type="entry name" value="DEAD"/>
    <property type="match status" value="1"/>
</dbReference>
<dbReference type="GO" id="GO:0005524">
    <property type="term" value="F:ATP binding"/>
    <property type="evidence" value="ECO:0007669"/>
    <property type="project" value="UniProtKB-KW"/>
</dbReference>
<dbReference type="OrthoDB" id="9815222at2"/>
<dbReference type="PANTHER" id="PTHR47961:SF6">
    <property type="entry name" value="DNA-DIRECTED DNA POLYMERASE"/>
    <property type="match status" value="1"/>
</dbReference>
<keyword evidence="4" id="KW-0067">ATP-binding</keyword>
<keyword evidence="7" id="KW-1185">Reference proteome</keyword>
<evidence type="ECO:0000313" key="6">
    <source>
        <dbReference type="EMBL" id="ATG54451.1"/>
    </source>
</evidence>
<dbReference type="Gene3D" id="3.40.50.300">
    <property type="entry name" value="P-loop containing nucleotide triphosphate hydrolases"/>
    <property type="match status" value="2"/>
</dbReference>
<dbReference type="GO" id="GO:0004386">
    <property type="term" value="F:helicase activity"/>
    <property type="evidence" value="ECO:0007669"/>
    <property type="project" value="UniProtKB-KW"/>
</dbReference>
<evidence type="ECO:0000256" key="4">
    <source>
        <dbReference type="ARBA" id="ARBA00022840"/>
    </source>
</evidence>
<proteinExistence type="predicted"/>
<dbReference type="PROSITE" id="PS51194">
    <property type="entry name" value="HELICASE_CTER"/>
    <property type="match status" value="1"/>
</dbReference>
<keyword evidence="3" id="KW-0347">Helicase</keyword>